<dbReference type="EMBL" id="BMLW01000001">
    <property type="protein sequence ID" value="GGP07287.1"/>
    <property type="molecule type" value="Genomic_DNA"/>
</dbReference>
<dbReference type="Gene3D" id="1.10.720.30">
    <property type="entry name" value="SAP domain"/>
    <property type="match status" value="1"/>
</dbReference>
<protein>
    <submittedName>
        <fullName evidence="1">Uncharacterized protein</fullName>
    </submittedName>
</protein>
<organism evidence="1 2">
    <name type="scientific">Oceanobacillus neutriphilus</name>
    <dbReference type="NCBI Taxonomy" id="531815"/>
    <lineage>
        <taxon>Bacteria</taxon>
        <taxon>Bacillati</taxon>
        <taxon>Bacillota</taxon>
        <taxon>Bacilli</taxon>
        <taxon>Bacillales</taxon>
        <taxon>Bacillaceae</taxon>
        <taxon>Oceanobacillus</taxon>
    </lineage>
</organism>
<sequence length="209" mass="21834">MSTFKALVTEDVKANRLLSLSGGNGIPQISITEAGGIPDFRSSGELEADTEVTVTLKNSPVWDVEAGEDLSAGEYVEVGEGGVLVASEEAGIGYITEAVEAGEVAQLVRQSGGGVQGPPGPKGDPFTYDDFTTEQLESLKGDPGEDAEPQFTQAQVDALLALIDDGEEVESQSLSTLSNSQLKKKLDDKGVNYAAKATKKELIDLLGGE</sequence>
<gene>
    <name evidence="1" type="ORF">GCM10011346_02670</name>
</gene>
<dbReference type="InterPro" id="IPR036361">
    <property type="entry name" value="SAP_dom_sf"/>
</dbReference>
<name>A0ABQ2NPC2_9BACI</name>
<dbReference type="RefSeq" id="WP_188733061.1">
    <property type="nucleotide sequence ID" value="NZ_BMLW01000001.1"/>
</dbReference>
<proteinExistence type="predicted"/>
<accession>A0ABQ2NPC2</accession>
<reference evidence="2" key="1">
    <citation type="journal article" date="2019" name="Int. J. Syst. Evol. Microbiol.">
        <title>The Global Catalogue of Microorganisms (GCM) 10K type strain sequencing project: providing services to taxonomists for standard genome sequencing and annotation.</title>
        <authorList>
            <consortium name="The Broad Institute Genomics Platform"/>
            <consortium name="The Broad Institute Genome Sequencing Center for Infectious Disease"/>
            <person name="Wu L."/>
            <person name="Ma J."/>
        </authorList>
    </citation>
    <scope>NUCLEOTIDE SEQUENCE [LARGE SCALE GENOMIC DNA]</scope>
    <source>
        <strain evidence="2">CGMCC 1.7693</strain>
    </source>
</reference>
<evidence type="ECO:0000313" key="1">
    <source>
        <dbReference type="EMBL" id="GGP07287.1"/>
    </source>
</evidence>
<comment type="caution">
    <text evidence="1">The sequence shown here is derived from an EMBL/GenBank/DDBJ whole genome shotgun (WGS) entry which is preliminary data.</text>
</comment>
<evidence type="ECO:0000313" key="2">
    <source>
        <dbReference type="Proteomes" id="UP000641206"/>
    </source>
</evidence>
<dbReference type="Proteomes" id="UP000641206">
    <property type="component" value="Unassembled WGS sequence"/>
</dbReference>
<keyword evidence="2" id="KW-1185">Reference proteome</keyword>